<dbReference type="EMBL" id="PGTO01000003">
    <property type="protein sequence ID" value="RAU23009.1"/>
    <property type="molecule type" value="Genomic_DNA"/>
</dbReference>
<dbReference type="RefSeq" id="WP_146747683.1">
    <property type="nucleotide sequence ID" value="NZ_PGTO01000003.1"/>
</dbReference>
<reference evidence="3 4" key="1">
    <citation type="submission" date="2017-11" db="EMBL/GenBank/DDBJ databases">
        <title>Draft genome sequence of magnetotactic bacterium Magnetospirillum kuznetsovii LBB-42.</title>
        <authorList>
            <person name="Grouzdev D.S."/>
            <person name="Rysina M.S."/>
            <person name="Baslerov R.V."/>
            <person name="Koziaeva V."/>
        </authorList>
    </citation>
    <scope>NUCLEOTIDE SEQUENCE [LARGE SCALE GENOMIC DNA]</scope>
    <source>
        <strain evidence="3 4">LBB-42</strain>
    </source>
</reference>
<dbReference type="GO" id="GO:0004674">
    <property type="term" value="F:protein serine/threonine kinase activity"/>
    <property type="evidence" value="ECO:0007669"/>
    <property type="project" value="UniProtKB-KW"/>
</dbReference>
<dbReference type="Gene3D" id="3.30.565.10">
    <property type="entry name" value="Histidine kinase-like ATPase, C-terminal domain"/>
    <property type="match status" value="1"/>
</dbReference>
<dbReference type="SUPFAM" id="SSF55874">
    <property type="entry name" value="ATPase domain of HSP90 chaperone/DNA topoisomerase II/histidine kinase"/>
    <property type="match status" value="1"/>
</dbReference>
<evidence type="ECO:0000256" key="1">
    <source>
        <dbReference type="ARBA" id="ARBA00022527"/>
    </source>
</evidence>
<organism evidence="3 4">
    <name type="scientific">Paramagnetospirillum kuznetsovii</name>
    <dbReference type="NCBI Taxonomy" id="2053833"/>
    <lineage>
        <taxon>Bacteria</taxon>
        <taxon>Pseudomonadati</taxon>
        <taxon>Pseudomonadota</taxon>
        <taxon>Alphaproteobacteria</taxon>
        <taxon>Rhodospirillales</taxon>
        <taxon>Magnetospirillaceae</taxon>
        <taxon>Paramagnetospirillum</taxon>
    </lineage>
</organism>
<name>A0A364P0Y4_9PROT</name>
<evidence type="ECO:0000259" key="2">
    <source>
        <dbReference type="Pfam" id="PF13581"/>
    </source>
</evidence>
<dbReference type="InterPro" id="IPR036890">
    <property type="entry name" value="HATPase_C_sf"/>
</dbReference>
<dbReference type="PANTHER" id="PTHR35526:SF3">
    <property type="entry name" value="ANTI-SIGMA-F FACTOR RSBW"/>
    <property type="match status" value="1"/>
</dbReference>
<keyword evidence="1" id="KW-0723">Serine/threonine-protein kinase</keyword>
<dbReference type="Proteomes" id="UP000251075">
    <property type="component" value="Unassembled WGS sequence"/>
</dbReference>
<protein>
    <recommendedName>
        <fullName evidence="2">Histidine kinase/HSP90-like ATPase domain-containing protein</fullName>
    </recommendedName>
</protein>
<dbReference type="OrthoDB" id="7359845at2"/>
<keyword evidence="4" id="KW-1185">Reference proteome</keyword>
<gene>
    <name evidence="3" type="ORF">CU669_06445</name>
</gene>
<evidence type="ECO:0000313" key="3">
    <source>
        <dbReference type="EMBL" id="RAU23009.1"/>
    </source>
</evidence>
<sequence length="234" mass="24618">MSNAAPMSMTNAEVDAVVAARLDDAMRDANGGAARPLAFSAFDSGKVEDLAQFLEAAVGVWIDVACKGHAAFQIPPDADLVLRVSTAAAIRLDVADAVARAMMKRFQHLQPLESDIRCALQEAIGNAVIHGNLGLDGSLRATMEGLRIFSATMEQRQSDPALACLPITIRAKAHHDGVTFVVEDMGAGFTPPTIGPEPIPAVAAGGLGLAIIHRCCAQLRFDSGGRCIDMAFRL</sequence>
<dbReference type="InterPro" id="IPR003594">
    <property type="entry name" value="HATPase_dom"/>
</dbReference>
<dbReference type="InterPro" id="IPR050267">
    <property type="entry name" value="Anti-sigma-factor_SerPK"/>
</dbReference>
<dbReference type="PANTHER" id="PTHR35526">
    <property type="entry name" value="ANTI-SIGMA-F FACTOR RSBW-RELATED"/>
    <property type="match status" value="1"/>
</dbReference>
<dbReference type="AlphaFoldDB" id="A0A364P0Y4"/>
<dbReference type="Pfam" id="PF13581">
    <property type="entry name" value="HATPase_c_2"/>
    <property type="match status" value="1"/>
</dbReference>
<dbReference type="CDD" id="cd16936">
    <property type="entry name" value="HATPase_RsbW-like"/>
    <property type="match status" value="1"/>
</dbReference>
<evidence type="ECO:0000313" key="4">
    <source>
        <dbReference type="Proteomes" id="UP000251075"/>
    </source>
</evidence>
<accession>A0A364P0Y4</accession>
<keyword evidence="1" id="KW-0418">Kinase</keyword>
<feature type="domain" description="Histidine kinase/HSP90-like ATPase" evidence="2">
    <location>
        <begin position="91"/>
        <end position="231"/>
    </location>
</feature>
<keyword evidence="1" id="KW-0808">Transferase</keyword>
<proteinExistence type="predicted"/>
<comment type="caution">
    <text evidence="3">The sequence shown here is derived from an EMBL/GenBank/DDBJ whole genome shotgun (WGS) entry which is preliminary data.</text>
</comment>